<dbReference type="InterPro" id="IPR017039">
    <property type="entry name" value="Virul_fac_BrkB"/>
</dbReference>
<keyword evidence="2" id="KW-1003">Cell membrane</keyword>
<dbReference type="PANTHER" id="PTHR30213:SF0">
    <property type="entry name" value="UPF0761 MEMBRANE PROTEIN YIHY"/>
    <property type="match status" value="1"/>
</dbReference>
<dbReference type="Pfam" id="PF03631">
    <property type="entry name" value="Virul_fac_BrkB"/>
    <property type="match status" value="1"/>
</dbReference>
<sequence>MKPAQLLSAGLVARSLARGARDPHPPRTRDPETKVAPGPSNPGGDAERPQDIPPAGWWQILRRAFAEGSKDNVSMLAGGVAFFGFLAIFPALIALVSLYGLVADPAQAAQTLESLTSGLPESARPLVADQLQAVVTSSSGGLTTGLIISALAALFSASSGVQNLMAAINIAYDETESRGAVKLRLLALTLTLGAVLFIIVAIVLVAVAPVVLDVLGPVGQFVGQVIRWVLLVVIVVAALAVLYRTAPDRDAPRFRWVTLGSLVATVLWVVGSVAFSLYVDNFGSYNKTYGALAGVIVLMLWMYLTSYIVLLGAEINSESEYQTTADTTRGRPRPIGGRGAAKADDAIEITGGTVPTRQR</sequence>
<dbReference type="EMBL" id="JBHSIV010000024">
    <property type="protein sequence ID" value="MFC5064528.1"/>
    <property type="molecule type" value="Genomic_DNA"/>
</dbReference>
<dbReference type="RefSeq" id="WP_378037872.1">
    <property type="nucleotide sequence ID" value="NZ_JBHSIV010000024.1"/>
</dbReference>
<evidence type="ECO:0000256" key="1">
    <source>
        <dbReference type="ARBA" id="ARBA00004651"/>
    </source>
</evidence>
<evidence type="ECO:0000313" key="9">
    <source>
        <dbReference type="Proteomes" id="UP001595947"/>
    </source>
</evidence>
<evidence type="ECO:0000256" key="7">
    <source>
        <dbReference type="SAM" id="Phobius"/>
    </source>
</evidence>
<dbReference type="PANTHER" id="PTHR30213">
    <property type="entry name" value="INNER MEMBRANE PROTEIN YHJD"/>
    <property type="match status" value="1"/>
</dbReference>
<feature type="region of interest" description="Disordered" evidence="6">
    <location>
        <begin position="14"/>
        <end position="52"/>
    </location>
</feature>
<feature type="transmembrane region" description="Helical" evidence="7">
    <location>
        <begin position="80"/>
        <end position="102"/>
    </location>
</feature>
<comment type="caution">
    <text evidence="8">The sequence shown here is derived from an EMBL/GenBank/DDBJ whole genome shotgun (WGS) entry which is preliminary data.</text>
</comment>
<feature type="transmembrane region" description="Helical" evidence="7">
    <location>
        <begin position="291"/>
        <end position="313"/>
    </location>
</feature>
<evidence type="ECO:0000313" key="8">
    <source>
        <dbReference type="EMBL" id="MFC5064528.1"/>
    </source>
</evidence>
<evidence type="ECO:0000256" key="3">
    <source>
        <dbReference type="ARBA" id="ARBA00022692"/>
    </source>
</evidence>
<keyword evidence="3 7" id="KW-0812">Transmembrane</keyword>
<evidence type="ECO:0000256" key="2">
    <source>
        <dbReference type="ARBA" id="ARBA00022475"/>
    </source>
</evidence>
<dbReference type="NCBIfam" id="TIGR00765">
    <property type="entry name" value="yihY_not_rbn"/>
    <property type="match status" value="1"/>
</dbReference>
<feature type="transmembrane region" description="Helical" evidence="7">
    <location>
        <begin position="224"/>
        <end position="244"/>
    </location>
</feature>
<organism evidence="8 9">
    <name type="scientific">Actinomycetospora atypica</name>
    <dbReference type="NCBI Taxonomy" id="1290095"/>
    <lineage>
        <taxon>Bacteria</taxon>
        <taxon>Bacillati</taxon>
        <taxon>Actinomycetota</taxon>
        <taxon>Actinomycetes</taxon>
        <taxon>Pseudonocardiales</taxon>
        <taxon>Pseudonocardiaceae</taxon>
        <taxon>Actinomycetospora</taxon>
    </lineage>
</organism>
<evidence type="ECO:0000256" key="4">
    <source>
        <dbReference type="ARBA" id="ARBA00022989"/>
    </source>
</evidence>
<name>A0ABV9YRU6_9PSEU</name>
<dbReference type="Proteomes" id="UP001595947">
    <property type="component" value="Unassembled WGS sequence"/>
</dbReference>
<feature type="transmembrane region" description="Helical" evidence="7">
    <location>
        <begin position="256"/>
        <end position="279"/>
    </location>
</feature>
<keyword evidence="5 7" id="KW-0472">Membrane</keyword>
<feature type="region of interest" description="Disordered" evidence="6">
    <location>
        <begin position="321"/>
        <end position="359"/>
    </location>
</feature>
<accession>A0ABV9YRU6</accession>
<keyword evidence="4 7" id="KW-1133">Transmembrane helix</keyword>
<evidence type="ECO:0000256" key="6">
    <source>
        <dbReference type="SAM" id="MobiDB-lite"/>
    </source>
</evidence>
<feature type="compositionally biased region" description="Basic and acidic residues" evidence="6">
    <location>
        <begin position="19"/>
        <end position="33"/>
    </location>
</feature>
<reference evidence="9" key="1">
    <citation type="journal article" date="2019" name="Int. J. Syst. Evol. Microbiol.">
        <title>The Global Catalogue of Microorganisms (GCM) 10K type strain sequencing project: providing services to taxonomists for standard genome sequencing and annotation.</title>
        <authorList>
            <consortium name="The Broad Institute Genomics Platform"/>
            <consortium name="The Broad Institute Genome Sequencing Center for Infectious Disease"/>
            <person name="Wu L."/>
            <person name="Ma J."/>
        </authorList>
    </citation>
    <scope>NUCLEOTIDE SEQUENCE [LARGE SCALE GENOMIC DNA]</scope>
    <source>
        <strain evidence="9">CGMCC 4.7093</strain>
    </source>
</reference>
<proteinExistence type="predicted"/>
<evidence type="ECO:0000256" key="5">
    <source>
        <dbReference type="ARBA" id="ARBA00023136"/>
    </source>
</evidence>
<keyword evidence="9" id="KW-1185">Reference proteome</keyword>
<dbReference type="PIRSF" id="PIRSF035875">
    <property type="entry name" value="RNase_BN"/>
    <property type="match status" value="1"/>
</dbReference>
<comment type="subcellular location">
    <subcellularLocation>
        <location evidence="1">Cell membrane</location>
        <topology evidence="1">Multi-pass membrane protein</topology>
    </subcellularLocation>
</comment>
<gene>
    <name evidence="8" type="ORF">ACFPBZ_20065</name>
</gene>
<protein>
    <submittedName>
        <fullName evidence="8">YihY/virulence factor BrkB family protein</fullName>
    </submittedName>
</protein>
<feature type="transmembrane region" description="Helical" evidence="7">
    <location>
        <begin position="185"/>
        <end position="212"/>
    </location>
</feature>